<evidence type="ECO:0000259" key="5">
    <source>
        <dbReference type="PROSITE" id="PS51456"/>
    </source>
</evidence>
<keyword evidence="3 4" id="KW-0009">Actin-binding</keyword>
<dbReference type="GO" id="GO:0016459">
    <property type="term" value="C:myosin complex"/>
    <property type="evidence" value="ECO:0007669"/>
    <property type="project" value="UniProtKB-KW"/>
</dbReference>
<gene>
    <name evidence="6" type="ORF">SCLCIDRAFT_1181769</name>
</gene>
<feature type="domain" description="Myosin motor" evidence="5">
    <location>
        <begin position="1"/>
        <end position="348"/>
    </location>
</feature>
<dbReference type="PANTHER" id="PTHR13140">
    <property type="entry name" value="MYOSIN"/>
    <property type="match status" value="1"/>
</dbReference>
<evidence type="ECO:0000313" key="7">
    <source>
        <dbReference type="Proteomes" id="UP000053989"/>
    </source>
</evidence>
<dbReference type="Gene3D" id="1.20.58.530">
    <property type="match status" value="2"/>
</dbReference>
<keyword evidence="4" id="KW-0505">Motor protein</keyword>
<dbReference type="SMART" id="SM00242">
    <property type="entry name" value="MYSc"/>
    <property type="match status" value="1"/>
</dbReference>
<dbReference type="PANTHER" id="PTHR13140:SF550">
    <property type="entry name" value="MYOSIN-IIIB ISOFORM X1"/>
    <property type="match status" value="1"/>
</dbReference>
<dbReference type="OrthoDB" id="2673946at2759"/>
<dbReference type="Pfam" id="PF00063">
    <property type="entry name" value="Myosin_head"/>
    <property type="match status" value="1"/>
</dbReference>
<evidence type="ECO:0000313" key="6">
    <source>
        <dbReference type="EMBL" id="KIM61323.1"/>
    </source>
</evidence>
<comment type="similarity">
    <text evidence="4">Belongs to the TRAFAC class myosin-kinesin ATPase superfamily. Myosin family.</text>
</comment>
<evidence type="ECO:0000256" key="1">
    <source>
        <dbReference type="ARBA" id="ARBA00022741"/>
    </source>
</evidence>
<evidence type="ECO:0000256" key="3">
    <source>
        <dbReference type="ARBA" id="ARBA00023203"/>
    </source>
</evidence>
<keyword evidence="7" id="KW-1185">Reference proteome</keyword>
<dbReference type="SUPFAM" id="SSF52540">
    <property type="entry name" value="P-loop containing nucleoside triphosphate hydrolases"/>
    <property type="match status" value="1"/>
</dbReference>
<dbReference type="EMBL" id="KN822053">
    <property type="protein sequence ID" value="KIM61323.1"/>
    <property type="molecule type" value="Genomic_DNA"/>
</dbReference>
<accession>A0A0C2ZI65</accession>
<evidence type="ECO:0000256" key="4">
    <source>
        <dbReference type="PROSITE-ProRule" id="PRU00782"/>
    </source>
</evidence>
<dbReference type="InterPro" id="IPR027417">
    <property type="entry name" value="P-loop_NTPase"/>
</dbReference>
<dbReference type="GO" id="GO:0016020">
    <property type="term" value="C:membrane"/>
    <property type="evidence" value="ECO:0007669"/>
    <property type="project" value="TreeGrafter"/>
</dbReference>
<dbReference type="STRING" id="1036808.A0A0C2ZI65"/>
<evidence type="ECO:0000256" key="2">
    <source>
        <dbReference type="ARBA" id="ARBA00022840"/>
    </source>
</evidence>
<dbReference type="GO" id="GO:0005737">
    <property type="term" value="C:cytoplasm"/>
    <property type="evidence" value="ECO:0007669"/>
    <property type="project" value="TreeGrafter"/>
</dbReference>
<reference evidence="7" key="2">
    <citation type="submission" date="2015-01" db="EMBL/GenBank/DDBJ databases">
        <title>Evolutionary Origins and Diversification of the Mycorrhizal Mutualists.</title>
        <authorList>
            <consortium name="DOE Joint Genome Institute"/>
            <consortium name="Mycorrhizal Genomics Consortium"/>
            <person name="Kohler A."/>
            <person name="Kuo A."/>
            <person name="Nagy L.G."/>
            <person name="Floudas D."/>
            <person name="Copeland A."/>
            <person name="Barry K.W."/>
            <person name="Cichocki N."/>
            <person name="Veneault-Fourrey C."/>
            <person name="LaButti K."/>
            <person name="Lindquist E.A."/>
            <person name="Lipzen A."/>
            <person name="Lundell T."/>
            <person name="Morin E."/>
            <person name="Murat C."/>
            <person name="Riley R."/>
            <person name="Ohm R."/>
            <person name="Sun H."/>
            <person name="Tunlid A."/>
            <person name="Henrissat B."/>
            <person name="Grigoriev I.V."/>
            <person name="Hibbett D.S."/>
            <person name="Martin F."/>
        </authorList>
    </citation>
    <scope>NUCLEOTIDE SEQUENCE [LARGE SCALE GENOMIC DNA]</scope>
    <source>
        <strain evidence="7">Foug A</strain>
    </source>
</reference>
<dbReference type="PROSITE" id="PS51456">
    <property type="entry name" value="MYOSIN_MOTOR"/>
    <property type="match status" value="1"/>
</dbReference>
<keyword evidence="1" id="KW-0547">Nucleotide-binding</keyword>
<reference evidence="6 7" key="1">
    <citation type="submission" date="2014-04" db="EMBL/GenBank/DDBJ databases">
        <authorList>
            <consortium name="DOE Joint Genome Institute"/>
            <person name="Kuo A."/>
            <person name="Kohler A."/>
            <person name="Nagy L.G."/>
            <person name="Floudas D."/>
            <person name="Copeland A."/>
            <person name="Barry K.W."/>
            <person name="Cichocki N."/>
            <person name="Veneault-Fourrey C."/>
            <person name="LaButti K."/>
            <person name="Lindquist E.A."/>
            <person name="Lipzen A."/>
            <person name="Lundell T."/>
            <person name="Morin E."/>
            <person name="Murat C."/>
            <person name="Sun H."/>
            <person name="Tunlid A."/>
            <person name="Henrissat B."/>
            <person name="Grigoriev I.V."/>
            <person name="Hibbett D.S."/>
            <person name="Martin F."/>
            <person name="Nordberg H.P."/>
            <person name="Cantor M.N."/>
            <person name="Hua S.X."/>
        </authorList>
    </citation>
    <scope>NUCLEOTIDE SEQUENCE [LARGE SCALE GENOMIC DNA]</scope>
    <source>
        <strain evidence="6 7">Foug A</strain>
    </source>
</reference>
<dbReference type="HOGENOM" id="CLU_044549_0_0_1"/>
<sequence>MRNTDTLALVVDFLGVQPSALENVLSYRTKMVKKELCTIFLDPDGASDNHDDLAKTLYSLLFAWLNDHINQHLCRDDFDMFIGLFDLPGPQNLTGHPNSLDQFCINFTNERLHHFIQRRLFEAHRWGNHSSFKLGAMDRSGFATFTVNHFNGPVTYSSEGFLECNLDALNPDFVALLRGTSTASTTASPPAAGAGLGMGTDAIEGAGSINPFVKGPFSGKAIATQAHPKSEDTIVAVQQPVKPMRAPSTRRKGTMRHMPVGHGAATATIAKEDWDDKDAAQHSYTGASSTGSSGAGAPCVAGEFCAALDTLFNTLSETQTWYIFCINPNDAHLPNQLEGCAVKVQVRS</sequence>
<proteinExistence type="inferred from homology"/>
<dbReference type="InterPro" id="IPR001609">
    <property type="entry name" value="Myosin_head_motor_dom-like"/>
</dbReference>
<protein>
    <recommendedName>
        <fullName evidence="5">Myosin motor domain-containing protein</fullName>
    </recommendedName>
</protein>
<feature type="region of interest" description="Actin-binding" evidence="4">
    <location>
        <begin position="308"/>
        <end position="330"/>
    </location>
</feature>
<organism evidence="6 7">
    <name type="scientific">Scleroderma citrinum Foug A</name>
    <dbReference type="NCBI Taxonomy" id="1036808"/>
    <lineage>
        <taxon>Eukaryota</taxon>
        <taxon>Fungi</taxon>
        <taxon>Dikarya</taxon>
        <taxon>Basidiomycota</taxon>
        <taxon>Agaricomycotina</taxon>
        <taxon>Agaricomycetes</taxon>
        <taxon>Agaricomycetidae</taxon>
        <taxon>Boletales</taxon>
        <taxon>Sclerodermatineae</taxon>
        <taxon>Sclerodermataceae</taxon>
        <taxon>Scleroderma</taxon>
    </lineage>
</organism>
<dbReference type="Proteomes" id="UP000053989">
    <property type="component" value="Unassembled WGS sequence"/>
</dbReference>
<dbReference type="Gene3D" id="1.20.120.720">
    <property type="entry name" value="Myosin VI head, motor domain, U50 subdomain"/>
    <property type="match status" value="1"/>
</dbReference>
<keyword evidence="4" id="KW-0518">Myosin</keyword>
<keyword evidence="2" id="KW-0067">ATP-binding</keyword>
<dbReference type="GO" id="GO:0051015">
    <property type="term" value="F:actin filament binding"/>
    <property type="evidence" value="ECO:0007669"/>
    <property type="project" value="TreeGrafter"/>
</dbReference>
<name>A0A0C2ZI65_9AGAM</name>
<dbReference type="GO" id="GO:0007015">
    <property type="term" value="P:actin filament organization"/>
    <property type="evidence" value="ECO:0007669"/>
    <property type="project" value="TreeGrafter"/>
</dbReference>
<dbReference type="GO" id="GO:0000146">
    <property type="term" value="F:microfilament motor activity"/>
    <property type="evidence" value="ECO:0007669"/>
    <property type="project" value="TreeGrafter"/>
</dbReference>
<dbReference type="AlphaFoldDB" id="A0A0C2ZI65"/>
<comment type="caution">
    <text evidence="4">Lacks conserved residue(s) required for the propagation of feature annotation.</text>
</comment>
<dbReference type="InParanoid" id="A0A0C2ZI65"/>
<dbReference type="GO" id="GO:0005524">
    <property type="term" value="F:ATP binding"/>
    <property type="evidence" value="ECO:0007669"/>
    <property type="project" value="UniProtKB-KW"/>
</dbReference>